<keyword evidence="1" id="KW-0175">Coiled coil</keyword>
<dbReference type="EMBL" id="QOWE01000002">
    <property type="protein sequence ID" value="RCR71205.1"/>
    <property type="molecule type" value="Genomic_DNA"/>
</dbReference>
<organism evidence="2 3">
    <name type="scientific">Larkinella punicea</name>
    <dbReference type="NCBI Taxonomy" id="2315727"/>
    <lineage>
        <taxon>Bacteria</taxon>
        <taxon>Pseudomonadati</taxon>
        <taxon>Bacteroidota</taxon>
        <taxon>Cytophagia</taxon>
        <taxon>Cytophagales</taxon>
        <taxon>Spirosomataceae</taxon>
        <taxon>Larkinella</taxon>
    </lineage>
</organism>
<dbReference type="OrthoDB" id="1325080at2"/>
<keyword evidence="3" id="KW-1185">Reference proteome</keyword>
<evidence type="ECO:0000256" key="1">
    <source>
        <dbReference type="SAM" id="Coils"/>
    </source>
</evidence>
<name>A0A368JV19_9BACT</name>
<gene>
    <name evidence="2" type="ORF">DUE52_02855</name>
</gene>
<dbReference type="RefSeq" id="WP_114404435.1">
    <property type="nucleotide sequence ID" value="NZ_QOWE01000002.1"/>
</dbReference>
<proteinExistence type="predicted"/>
<evidence type="ECO:0000313" key="2">
    <source>
        <dbReference type="EMBL" id="RCR71205.1"/>
    </source>
</evidence>
<dbReference type="SUPFAM" id="SSF111369">
    <property type="entry name" value="HlyD-like secretion proteins"/>
    <property type="match status" value="1"/>
</dbReference>
<dbReference type="PANTHER" id="PTHR30469">
    <property type="entry name" value="MULTIDRUG RESISTANCE PROTEIN MDTA"/>
    <property type="match status" value="1"/>
</dbReference>
<dbReference type="GO" id="GO:0015562">
    <property type="term" value="F:efflux transmembrane transporter activity"/>
    <property type="evidence" value="ECO:0007669"/>
    <property type="project" value="TreeGrafter"/>
</dbReference>
<reference evidence="2 3" key="1">
    <citation type="submission" date="2018-07" db="EMBL/GenBank/DDBJ databases">
        <title>Genome analysis of Larkinella rosea.</title>
        <authorList>
            <person name="Zhou Z."/>
            <person name="Wang G."/>
        </authorList>
    </citation>
    <scope>NUCLEOTIDE SEQUENCE [LARGE SCALE GENOMIC DNA]</scope>
    <source>
        <strain evidence="3">zzj9</strain>
    </source>
</reference>
<evidence type="ECO:0000313" key="3">
    <source>
        <dbReference type="Proteomes" id="UP000253383"/>
    </source>
</evidence>
<dbReference type="AlphaFoldDB" id="A0A368JV19"/>
<protein>
    <submittedName>
        <fullName evidence="2">HlyD family efflux transporter periplasmic adaptor subunit</fullName>
    </submittedName>
</protein>
<dbReference type="PROSITE" id="PS51257">
    <property type="entry name" value="PROKAR_LIPOPROTEIN"/>
    <property type="match status" value="1"/>
</dbReference>
<dbReference type="GO" id="GO:1990281">
    <property type="term" value="C:efflux pump complex"/>
    <property type="evidence" value="ECO:0007669"/>
    <property type="project" value="TreeGrafter"/>
</dbReference>
<sequence length="314" mass="34090">MKPVYLVSLLVGLTACGGSKEKNAASQDSVRTVQTPKRIDEVLGIAVIEPAKRISQLSAETGGLVKSIAVNIGEEVKKGQVILTMDNAVESAQLRQASVKIKTQQDAIETARQNVQTLRVQLQKAEADLQRNQTLFAGKALTQKDLDDSKYEVTNLQQQIRASEAQVREAQGRISEIRADIQYASTVAGLKTVKAPEDGTLLSLDAKIGQFLSSNQSIGDFAPAGPLIALTEIDELFALKVKVGQKAYIRPQGSNERLTTGTVVLTSPYLRKKSLFADNAANLEDRRVREVRVQLDDPGKVIIGARVECLISIQ</sequence>
<comment type="caution">
    <text evidence="2">The sequence shown here is derived from an EMBL/GenBank/DDBJ whole genome shotgun (WGS) entry which is preliminary data.</text>
</comment>
<dbReference type="Gene3D" id="1.10.287.470">
    <property type="entry name" value="Helix hairpin bin"/>
    <property type="match status" value="1"/>
</dbReference>
<feature type="coiled-coil region" evidence="1">
    <location>
        <begin position="94"/>
        <end position="180"/>
    </location>
</feature>
<accession>A0A368JV19</accession>
<dbReference type="PANTHER" id="PTHR30469:SF15">
    <property type="entry name" value="HLYD FAMILY OF SECRETION PROTEINS"/>
    <property type="match status" value="1"/>
</dbReference>
<dbReference type="Gene3D" id="2.40.30.170">
    <property type="match status" value="1"/>
</dbReference>
<dbReference type="Proteomes" id="UP000253383">
    <property type="component" value="Unassembled WGS sequence"/>
</dbReference>
<dbReference type="Gene3D" id="2.40.50.100">
    <property type="match status" value="1"/>
</dbReference>